<accession>A0A5S9MEC3</accession>
<evidence type="ECO:0000256" key="1">
    <source>
        <dbReference type="SAM" id="MobiDB-lite"/>
    </source>
</evidence>
<proteinExistence type="predicted"/>
<organism evidence="2 3">
    <name type="scientific">Bacillus safensis</name>
    <dbReference type="NCBI Taxonomy" id="561879"/>
    <lineage>
        <taxon>Bacteria</taxon>
        <taxon>Bacillati</taxon>
        <taxon>Bacillota</taxon>
        <taxon>Bacilli</taxon>
        <taxon>Bacillales</taxon>
        <taxon>Bacillaceae</taxon>
        <taxon>Bacillus</taxon>
    </lineage>
</organism>
<dbReference type="Proteomes" id="UP000464658">
    <property type="component" value="Chromosome"/>
</dbReference>
<evidence type="ECO:0000313" key="2">
    <source>
        <dbReference type="EMBL" id="BBP90464.1"/>
    </source>
</evidence>
<feature type="region of interest" description="Disordered" evidence="1">
    <location>
        <begin position="41"/>
        <end position="63"/>
    </location>
</feature>
<dbReference type="AlphaFoldDB" id="A0A5S9MEC3"/>
<protein>
    <submittedName>
        <fullName evidence="2">Uncharacterized protein</fullName>
    </submittedName>
</protein>
<name>A0A5S9MEC3_BACIA</name>
<evidence type="ECO:0000313" key="3">
    <source>
        <dbReference type="Proteomes" id="UP000464658"/>
    </source>
</evidence>
<dbReference type="EMBL" id="AP021906">
    <property type="protein sequence ID" value="BBP90464.1"/>
    <property type="molecule type" value="Genomic_DNA"/>
</dbReference>
<feature type="compositionally biased region" description="Basic residues" evidence="1">
    <location>
        <begin position="52"/>
        <end position="63"/>
    </location>
</feature>
<sequence>MRKKRKDYDNGGLPLETSYMCIVYFNDPYLNGFTISDSKKEKIEKPGEKNKHQNWHTKPNQRS</sequence>
<gene>
    <name evidence="2" type="ORF">BsIDN1_40820</name>
</gene>
<reference evidence="2 3" key="1">
    <citation type="submission" date="2019-12" db="EMBL/GenBank/DDBJ databases">
        <title>Full genome sequence of a Bacillus safensis strain isolated from commercially available natto in Indonesia.</title>
        <authorList>
            <person name="Yoshida M."/>
            <person name="Uomi M."/>
            <person name="Waturangi D."/>
            <person name="Ekaputri J.J."/>
            <person name="Setiamarga D.H.E."/>
        </authorList>
    </citation>
    <scope>NUCLEOTIDE SEQUENCE [LARGE SCALE GENOMIC DNA]</scope>
    <source>
        <strain evidence="2 3">IDN1</strain>
    </source>
</reference>
<feature type="compositionally biased region" description="Basic and acidic residues" evidence="1">
    <location>
        <begin position="41"/>
        <end position="51"/>
    </location>
</feature>